<dbReference type="PANTHER" id="PTHR42884:SF14">
    <property type="entry name" value="NEUROENDOCRINE CONVERTASE 1"/>
    <property type="match status" value="1"/>
</dbReference>
<feature type="transmembrane region" description="Helical" evidence="5">
    <location>
        <begin position="12"/>
        <end position="30"/>
    </location>
</feature>
<dbReference type="SUPFAM" id="SSF49265">
    <property type="entry name" value="Fibronectin type III"/>
    <property type="match status" value="1"/>
</dbReference>
<name>A0A0S7BW01_9BACT</name>
<gene>
    <name evidence="7" type="ORF">TBC1_11886</name>
</gene>
<dbReference type="PROSITE" id="PS00138">
    <property type="entry name" value="SUBTILASE_SER"/>
    <property type="match status" value="1"/>
</dbReference>
<dbReference type="InterPro" id="IPR036852">
    <property type="entry name" value="Peptidase_S8/S53_dom_sf"/>
</dbReference>
<dbReference type="InterPro" id="IPR000209">
    <property type="entry name" value="Peptidase_S8/S53_dom"/>
</dbReference>
<feature type="active site" description="Charge relay system" evidence="4">
    <location>
        <position position="442"/>
    </location>
</feature>
<dbReference type="InterPro" id="IPR022398">
    <property type="entry name" value="Peptidase_S8_His-AS"/>
</dbReference>
<dbReference type="PROSITE" id="PS00137">
    <property type="entry name" value="SUBTILASE_HIS"/>
    <property type="match status" value="1"/>
</dbReference>
<dbReference type="STRING" id="1678841.TBC1_11886"/>
<evidence type="ECO:0000256" key="3">
    <source>
        <dbReference type="ARBA" id="ARBA00022825"/>
    </source>
</evidence>
<keyword evidence="2 4" id="KW-0378">Hydrolase</keyword>
<keyword evidence="5" id="KW-1133">Transmembrane helix</keyword>
<sequence>METINPSGCRIILRFLFITAIFGLSSGWFLPDKGAAQVIKRGERPPIDIMSVPDDAMEQGIIRIKFSRSAEALLDNHLPSTDPRGIVQFGLPETDQLNRQFGVTEVRKTFAAAMQNTRFADRHRAWGFHLWYDLTVSESTDLRAMVSAYTLLGEIELSEPVYRKHLIGNVMNPMQLPPETGLNYTPNDPQYPAQWHYHNTGQQGGTSDADIDLPEAWNINRGDSEVIVAIVDQGIQYTHPDLAGNMWSGIGYNFVDDSPTIVPGDHGTHVAGTVAANTNNGTGVSGIAGGDGSGNGVRLMSCQVFIGSSGGSGFENAPVYAADNGAAISQNSWGYNSSGYYEQAVLDAIDYFNANGGGSLLNGGITIYAAGNSGSPGQWYPAYYSGAFSVAATNNQDQKAWYSNYDTWIDIAAPGGETDYVNERGVLSCLTGSSYGFYQGTSMACPHVSGVAALILSVAPGQLYPQDIKDILTSTADDIDALNPDYTGMLGSGRMNAYEALLATQGYINPLLPAAPQSFSADAVSHNQIDLNWQPNAANDIVMLAWNSTNSFGVPSGDYLPGQSISGGGTVLYEGSLTEFEHTGLDPSTTYYYALWSKNGGYYSAVSRKANATTFCGVLNLPFSQSFSGPALPNCWTQQNPGASADHWSFSATNLAAGAVQGEAKCYWQGGGSATRLVTPQINTLGVNSIDLTFSHLLDDYGTGATLRVQSSTDGINWTNEAWSMISVNNTNKGPFITQTTVNSNLNSPVTYIAFTVEGNLSAIDNWYIDDITVEAANTDLPVVITSPVTDITDITAISGGEVVFGGTSAVTARGVCYGTSPDPALSDNFTINGQGTGAFISQMINLSPITTYYVRAYATNSSGTAYGSNIEFSTNCGIVSLPLNENFNNSTFPECWSQTSTISDRWTVSNSANAGGAPNEMVAIWTEGTGISRLITPPLNTSGMSELTLTFRHFYDDWASGLSYKIQSSADGITWTDESWVNASGNGNDEGLVSTPIVNNLGSVTYIAWVLEGDHYNFDAWYIDGISIEGTSSDKTLNLSLFIEGFWNGSGMNQAQDVDQDENSFNKFSGTTVDTLSVYLAEANAPWAIVYAAHAVSINTDGSMIIPVPAAFTGSYYIVIDHHSSVETWSAMPVDFSGTTIDFDFTTAAGQAYGSNQKSMGSDWAIYSGDAGGDEYIEFLDVVAIYNLSVAGFFGYTLFDLDGNGYVEFLDYIIAHNNNVNGVGMNTPANPVKRPGYFSGKQIE</sequence>
<keyword evidence="1 4" id="KW-0645">Protease</keyword>
<dbReference type="GO" id="GO:0016020">
    <property type="term" value="C:membrane"/>
    <property type="evidence" value="ECO:0007669"/>
    <property type="project" value="TreeGrafter"/>
</dbReference>
<proteinExistence type="inferred from homology"/>
<organism evidence="7">
    <name type="scientific">Lentimicrobium saccharophilum</name>
    <dbReference type="NCBI Taxonomy" id="1678841"/>
    <lineage>
        <taxon>Bacteria</taxon>
        <taxon>Pseudomonadati</taxon>
        <taxon>Bacteroidota</taxon>
        <taxon>Bacteroidia</taxon>
        <taxon>Bacteroidales</taxon>
        <taxon>Lentimicrobiaceae</taxon>
        <taxon>Lentimicrobium</taxon>
    </lineage>
</organism>
<keyword evidence="3 4" id="KW-0720">Serine protease</keyword>
<dbReference type="GO" id="GO:0016485">
    <property type="term" value="P:protein processing"/>
    <property type="evidence" value="ECO:0007669"/>
    <property type="project" value="TreeGrafter"/>
</dbReference>
<dbReference type="Gene3D" id="3.40.50.200">
    <property type="entry name" value="Peptidase S8/S53 domain"/>
    <property type="match status" value="1"/>
</dbReference>
<comment type="similarity">
    <text evidence="4">Belongs to the peptidase S8 family.</text>
</comment>
<dbReference type="InterPro" id="IPR036116">
    <property type="entry name" value="FN3_sf"/>
</dbReference>
<evidence type="ECO:0000256" key="1">
    <source>
        <dbReference type="ARBA" id="ARBA00022670"/>
    </source>
</evidence>
<dbReference type="GO" id="GO:0004252">
    <property type="term" value="F:serine-type endopeptidase activity"/>
    <property type="evidence" value="ECO:0007669"/>
    <property type="project" value="UniProtKB-UniRule"/>
</dbReference>
<dbReference type="PROSITE" id="PS00018">
    <property type="entry name" value="EF_HAND_1"/>
    <property type="match status" value="1"/>
</dbReference>
<dbReference type="Proteomes" id="UP000053091">
    <property type="component" value="Unassembled WGS sequence"/>
</dbReference>
<dbReference type="InterPro" id="IPR023828">
    <property type="entry name" value="Peptidase_S8_Ser-AS"/>
</dbReference>
<evidence type="ECO:0000256" key="5">
    <source>
        <dbReference type="SAM" id="Phobius"/>
    </source>
</evidence>
<evidence type="ECO:0000313" key="7">
    <source>
        <dbReference type="EMBL" id="GAP42747.1"/>
    </source>
</evidence>
<feature type="domain" description="Fibronectin type-III" evidence="6">
    <location>
        <begin position="515"/>
        <end position="617"/>
    </location>
</feature>
<keyword evidence="5" id="KW-0812">Transmembrane</keyword>
<dbReference type="PROSITE" id="PS50853">
    <property type="entry name" value="FN3"/>
    <property type="match status" value="1"/>
</dbReference>
<dbReference type="PANTHER" id="PTHR42884">
    <property type="entry name" value="PROPROTEIN CONVERTASE SUBTILISIN/KEXIN-RELATED"/>
    <property type="match status" value="1"/>
</dbReference>
<accession>A0A0S7BW01</accession>
<reference evidence="7" key="1">
    <citation type="journal article" date="2015" name="Genome Announc.">
        <title>Draft Genome Sequence of Bacteroidales Strain TBC1, a Novel Isolate from a Methanogenic Wastewater Treatment System.</title>
        <authorList>
            <person name="Tourlousse D.M."/>
            <person name="Matsuura N."/>
            <person name="Sun L."/>
            <person name="Toyonaga M."/>
            <person name="Kuroda K."/>
            <person name="Ohashi A."/>
            <person name="Cruz R."/>
            <person name="Yamaguchi T."/>
            <person name="Sekiguchi Y."/>
        </authorList>
    </citation>
    <scope>NUCLEOTIDE SEQUENCE [LARGE SCALE GENOMIC DNA]</scope>
    <source>
        <strain evidence="7">TBC1</strain>
    </source>
</reference>
<dbReference type="PRINTS" id="PR00723">
    <property type="entry name" value="SUBTILISIN"/>
</dbReference>
<feature type="active site" description="Charge relay system" evidence="4">
    <location>
        <position position="266"/>
    </location>
</feature>
<dbReference type="PROSITE" id="PS51892">
    <property type="entry name" value="SUBTILASE"/>
    <property type="match status" value="1"/>
</dbReference>
<dbReference type="SMART" id="SM00060">
    <property type="entry name" value="FN3"/>
    <property type="match status" value="1"/>
</dbReference>
<keyword evidence="5" id="KW-0472">Membrane</keyword>
<dbReference type="InterPro" id="IPR018247">
    <property type="entry name" value="EF_Hand_1_Ca_BS"/>
</dbReference>
<dbReference type="Pfam" id="PF00082">
    <property type="entry name" value="Peptidase_S8"/>
    <property type="match status" value="1"/>
</dbReference>
<dbReference type="EMBL" id="DF968182">
    <property type="protein sequence ID" value="GAP42747.1"/>
    <property type="molecule type" value="Genomic_DNA"/>
</dbReference>
<evidence type="ECO:0000256" key="2">
    <source>
        <dbReference type="ARBA" id="ARBA00022801"/>
    </source>
</evidence>
<evidence type="ECO:0000313" key="8">
    <source>
        <dbReference type="Proteomes" id="UP000053091"/>
    </source>
</evidence>
<evidence type="ECO:0000259" key="6">
    <source>
        <dbReference type="PROSITE" id="PS50853"/>
    </source>
</evidence>
<protein>
    <submittedName>
        <fullName evidence="7">Subtilase family</fullName>
    </submittedName>
</protein>
<evidence type="ECO:0000256" key="4">
    <source>
        <dbReference type="PROSITE-ProRule" id="PRU01240"/>
    </source>
</evidence>
<dbReference type="InterPro" id="IPR003961">
    <property type="entry name" value="FN3_dom"/>
</dbReference>
<feature type="active site" description="Charge relay system" evidence="4">
    <location>
        <position position="232"/>
    </location>
</feature>
<dbReference type="InterPro" id="IPR015500">
    <property type="entry name" value="Peptidase_S8_subtilisin-rel"/>
</dbReference>
<dbReference type="AlphaFoldDB" id="A0A0S7BW01"/>
<dbReference type="SUPFAM" id="SSF52743">
    <property type="entry name" value="Subtilisin-like"/>
    <property type="match status" value="1"/>
</dbReference>
<dbReference type="PATRIC" id="fig|1678841.3.peg.1006"/>
<dbReference type="InterPro" id="IPR013783">
    <property type="entry name" value="Ig-like_fold"/>
</dbReference>
<dbReference type="OrthoDB" id="9815657at2"/>
<dbReference type="Gene3D" id="2.60.40.10">
    <property type="entry name" value="Immunoglobulins"/>
    <property type="match status" value="1"/>
</dbReference>
<keyword evidence="8" id="KW-1185">Reference proteome</keyword>